<feature type="domain" description="DUF4145" evidence="1">
    <location>
        <begin position="92"/>
        <end position="163"/>
    </location>
</feature>
<organism evidence="2">
    <name type="scientific">marine sediment metagenome</name>
    <dbReference type="NCBI Taxonomy" id="412755"/>
    <lineage>
        <taxon>unclassified sequences</taxon>
        <taxon>metagenomes</taxon>
        <taxon>ecological metagenomes</taxon>
    </lineage>
</organism>
<sequence>MKSKYISPTLNSEAFNCPACHVFTKQCWSFLIGSSHADGFGLQMSDERFRVSVCEHCRFPTIWLGDEMIYPNDLAAEPPNVDLDDDVKADYNEARAIVNRSPRGAAALLRLAIQKLCKQLGKPGDNINADISALVADGLPTRVQQALDVVRVVGNNAVHPGAMDLSDDRETANALFGLVNIIAETMLTEPRKIEELYADLPESARAAIDKRDA</sequence>
<protein>
    <recommendedName>
        <fullName evidence="1">DUF4145 domain-containing protein</fullName>
    </recommendedName>
</protein>
<evidence type="ECO:0000313" key="2">
    <source>
        <dbReference type="EMBL" id="KKN70374.1"/>
    </source>
</evidence>
<comment type="caution">
    <text evidence="2">The sequence shown here is derived from an EMBL/GenBank/DDBJ whole genome shotgun (WGS) entry which is preliminary data.</text>
</comment>
<accession>A0A0F9SU64</accession>
<dbReference type="InterPro" id="IPR025285">
    <property type="entry name" value="DUF4145"/>
</dbReference>
<evidence type="ECO:0000259" key="1">
    <source>
        <dbReference type="Pfam" id="PF13643"/>
    </source>
</evidence>
<name>A0A0F9SU64_9ZZZZ</name>
<dbReference type="EMBL" id="LAZR01000404">
    <property type="protein sequence ID" value="KKN70374.1"/>
    <property type="molecule type" value="Genomic_DNA"/>
</dbReference>
<proteinExistence type="predicted"/>
<dbReference type="AlphaFoldDB" id="A0A0F9SU64"/>
<dbReference type="Pfam" id="PF13643">
    <property type="entry name" value="DUF4145"/>
    <property type="match status" value="1"/>
</dbReference>
<gene>
    <name evidence="2" type="ORF">LCGC14_0431740</name>
</gene>
<reference evidence="2" key="1">
    <citation type="journal article" date="2015" name="Nature">
        <title>Complex archaea that bridge the gap between prokaryotes and eukaryotes.</title>
        <authorList>
            <person name="Spang A."/>
            <person name="Saw J.H."/>
            <person name="Jorgensen S.L."/>
            <person name="Zaremba-Niedzwiedzka K."/>
            <person name="Martijn J."/>
            <person name="Lind A.E."/>
            <person name="van Eijk R."/>
            <person name="Schleper C."/>
            <person name="Guy L."/>
            <person name="Ettema T.J."/>
        </authorList>
    </citation>
    <scope>NUCLEOTIDE SEQUENCE</scope>
</reference>